<evidence type="ECO:0000259" key="2">
    <source>
        <dbReference type="Pfam" id="PF01979"/>
    </source>
</evidence>
<dbReference type="InterPro" id="IPR050287">
    <property type="entry name" value="MTA/SAH_deaminase"/>
</dbReference>
<dbReference type="PANTHER" id="PTHR43794:SF11">
    <property type="entry name" value="AMIDOHYDROLASE-RELATED DOMAIN-CONTAINING PROTEIN"/>
    <property type="match status" value="1"/>
</dbReference>
<feature type="domain" description="Amidohydrolase-related" evidence="2">
    <location>
        <begin position="67"/>
        <end position="440"/>
    </location>
</feature>
<keyword evidence="4" id="KW-1185">Reference proteome</keyword>
<gene>
    <name evidence="3" type="ORF">K490DRAFT_35359</name>
</gene>
<protein>
    <submittedName>
        <fullName evidence="3">5-methylthioadenosine/S-adenosylhomocysteine deaminase</fullName>
    </submittedName>
</protein>
<proteinExistence type="predicted"/>
<dbReference type="SUPFAM" id="SSF51556">
    <property type="entry name" value="Metallo-dependent hydrolases"/>
    <property type="match status" value="1"/>
</dbReference>
<dbReference type="Proteomes" id="UP000799776">
    <property type="component" value="Unassembled WGS sequence"/>
</dbReference>
<name>A0A9P4HWE5_9PEZI</name>
<dbReference type="AlphaFoldDB" id="A0A9P4HWE5"/>
<evidence type="ECO:0000313" key="3">
    <source>
        <dbReference type="EMBL" id="KAF2090425.1"/>
    </source>
</evidence>
<comment type="caution">
    <text evidence="3">The sequence shown here is derived from an EMBL/GenBank/DDBJ whole genome shotgun (WGS) entry which is preliminary data.</text>
</comment>
<dbReference type="GO" id="GO:0016810">
    <property type="term" value="F:hydrolase activity, acting on carbon-nitrogen (but not peptide) bonds"/>
    <property type="evidence" value="ECO:0007669"/>
    <property type="project" value="InterPro"/>
</dbReference>
<dbReference type="OrthoDB" id="194468at2759"/>
<keyword evidence="1" id="KW-0378">Hydrolase</keyword>
<dbReference type="Pfam" id="PF01979">
    <property type="entry name" value="Amidohydro_1"/>
    <property type="match status" value="1"/>
</dbReference>
<dbReference type="CDD" id="cd01298">
    <property type="entry name" value="ATZ_TRZ_like"/>
    <property type="match status" value="1"/>
</dbReference>
<dbReference type="InterPro" id="IPR032466">
    <property type="entry name" value="Metal_Hydrolase"/>
</dbReference>
<organism evidence="3 4">
    <name type="scientific">Saccharata proteae CBS 121410</name>
    <dbReference type="NCBI Taxonomy" id="1314787"/>
    <lineage>
        <taxon>Eukaryota</taxon>
        <taxon>Fungi</taxon>
        <taxon>Dikarya</taxon>
        <taxon>Ascomycota</taxon>
        <taxon>Pezizomycotina</taxon>
        <taxon>Dothideomycetes</taxon>
        <taxon>Dothideomycetes incertae sedis</taxon>
        <taxon>Botryosphaeriales</taxon>
        <taxon>Saccharataceae</taxon>
        <taxon>Saccharata</taxon>
    </lineage>
</organism>
<dbReference type="SUPFAM" id="SSF51338">
    <property type="entry name" value="Composite domain of metallo-dependent hydrolases"/>
    <property type="match status" value="2"/>
</dbReference>
<dbReference type="InterPro" id="IPR011059">
    <property type="entry name" value="Metal-dep_hydrolase_composite"/>
</dbReference>
<dbReference type="InterPro" id="IPR006680">
    <property type="entry name" value="Amidohydro-rel"/>
</dbReference>
<dbReference type="Gene3D" id="3.20.20.140">
    <property type="entry name" value="Metal-dependent hydrolases"/>
    <property type="match status" value="1"/>
</dbReference>
<reference evidence="3" key="1">
    <citation type="journal article" date="2020" name="Stud. Mycol.">
        <title>101 Dothideomycetes genomes: a test case for predicting lifestyles and emergence of pathogens.</title>
        <authorList>
            <person name="Haridas S."/>
            <person name="Albert R."/>
            <person name="Binder M."/>
            <person name="Bloem J."/>
            <person name="Labutti K."/>
            <person name="Salamov A."/>
            <person name="Andreopoulos B."/>
            <person name="Baker S."/>
            <person name="Barry K."/>
            <person name="Bills G."/>
            <person name="Bluhm B."/>
            <person name="Cannon C."/>
            <person name="Castanera R."/>
            <person name="Culley D."/>
            <person name="Daum C."/>
            <person name="Ezra D."/>
            <person name="Gonzalez J."/>
            <person name="Henrissat B."/>
            <person name="Kuo A."/>
            <person name="Liang C."/>
            <person name="Lipzen A."/>
            <person name="Lutzoni F."/>
            <person name="Magnuson J."/>
            <person name="Mondo S."/>
            <person name="Nolan M."/>
            <person name="Ohm R."/>
            <person name="Pangilinan J."/>
            <person name="Park H.-J."/>
            <person name="Ramirez L."/>
            <person name="Alfaro M."/>
            <person name="Sun H."/>
            <person name="Tritt A."/>
            <person name="Yoshinaga Y."/>
            <person name="Zwiers L.-H."/>
            <person name="Turgeon B."/>
            <person name="Goodwin S."/>
            <person name="Spatafora J."/>
            <person name="Crous P."/>
            <person name="Grigoriev I."/>
        </authorList>
    </citation>
    <scope>NUCLEOTIDE SEQUENCE</scope>
    <source>
        <strain evidence="3">CBS 121410</strain>
    </source>
</reference>
<evidence type="ECO:0000313" key="4">
    <source>
        <dbReference type="Proteomes" id="UP000799776"/>
    </source>
</evidence>
<sequence>MAELPPPPSVLYTNATIITLSPTRTILLSGALLTTGSLITAIDTTAALLSSPNLPPNTHTVDLTNRIIIPGLINAHVHTQQSLLRGLAEDLWLHPWMCDKIWPLEAAFEGDDGVVAAGLTVAELLRGGTTCFLEAMLTYRAGWEGVVKTVGGSGIRACLGKLVKAQETNASVNITDARDKDVEHMSIDAALAAHSAHHGSYNGRVNVWMAAGTPRGSPITQHQAIGRACREHDIGLTMHCAEAARDTEIYRDHYTSTPGQFCEKAELAGPKTVLAHMCHLDLATDLPLLRESGTSVVHNPTSNLKLASGVAAVPAMLEAGVNVCLGTDGAPCNNTYDMFREMHLASILQAGVNQKAGILPASKVLEMATINGAKALGLEKEIGSLELGKKADFVVVNPPLSAQPWDPDQVVDGGMDPVSVIVHCCTAQDVEKVVVDGNVVLDSSGLTTIDEEETVRKAREAIKGIRERSGVKARKLEGWEIR</sequence>
<dbReference type="PANTHER" id="PTHR43794">
    <property type="entry name" value="AMINOHYDROLASE SSNA-RELATED"/>
    <property type="match status" value="1"/>
</dbReference>
<dbReference type="Gene3D" id="2.30.40.10">
    <property type="entry name" value="Urease, subunit C, domain 1"/>
    <property type="match status" value="1"/>
</dbReference>
<dbReference type="EMBL" id="ML978713">
    <property type="protein sequence ID" value="KAF2090425.1"/>
    <property type="molecule type" value="Genomic_DNA"/>
</dbReference>
<accession>A0A9P4HWE5</accession>
<evidence type="ECO:0000256" key="1">
    <source>
        <dbReference type="ARBA" id="ARBA00022801"/>
    </source>
</evidence>